<dbReference type="PROSITE" id="PS50071">
    <property type="entry name" value="HOMEOBOX_2"/>
    <property type="match status" value="1"/>
</dbReference>
<feature type="DNA-binding region" description="Homeobox" evidence="2">
    <location>
        <begin position="82"/>
        <end position="141"/>
    </location>
</feature>
<dbReference type="InParanoid" id="E3N4B8"/>
<feature type="compositionally biased region" description="Polar residues" evidence="4">
    <location>
        <begin position="168"/>
        <end position="180"/>
    </location>
</feature>
<dbReference type="SMART" id="SM00389">
    <property type="entry name" value="HOX"/>
    <property type="match status" value="1"/>
</dbReference>
<feature type="compositionally biased region" description="Polar residues" evidence="4">
    <location>
        <begin position="33"/>
        <end position="46"/>
    </location>
</feature>
<feature type="compositionally biased region" description="Low complexity" evidence="4">
    <location>
        <begin position="181"/>
        <end position="191"/>
    </location>
</feature>
<feature type="region of interest" description="Disordered" evidence="4">
    <location>
        <begin position="1"/>
        <end position="47"/>
    </location>
</feature>
<dbReference type="Gene3D" id="1.10.10.60">
    <property type="entry name" value="Homeodomain-like"/>
    <property type="match status" value="1"/>
</dbReference>
<evidence type="ECO:0000256" key="1">
    <source>
        <dbReference type="ARBA" id="ARBA00004123"/>
    </source>
</evidence>
<evidence type="ECO:0000313" key="6">
    <source>
        <dbReference type="EMBL" id="EFO85394.1"/>
    </source>
</evidence>
<feature type="domain" description="Homeobox" evidence="5">
    <location>
        <begin position="80"/>
        <end position="140"/>
    </location>
</feature>
<evidence type="ECO:0000259" key="5">
    <source>
        <dbReference type="PROSITE" id="PS50071"/>
    </source>
</evidence>
<keyword evidence="2 3" id="KW-0371">Homeobox</keyword>
<dbReference type="GO" id="GO:0005634">
    <property type="term" value="C:nucleus"/>
    <property type="evidence" value="ECO:0007669"/>
    <property type="project" value="UniProtKB-SubCell"/>
</dbReference>
<evidence type="ECO:0000313" key="7">
    <source>
        <dbReference type="Proteomes" id="UP000008281"/>
    </source>
</evidence>
<dbReference type="EMBL" id="DS268524">
    <property type="protein sequence ID" value="EFO85394.1"/>
    <property type="molecule type" value="Genomic_DNA"/>
</dbReference>
<dbReference type="GO" id="GO:0003677">
    <property type="term" value="F:DNA binding"/>
    <property type="evidence" value="ECO:0007669"/>
    <property type="project" value="UniProtKB-UniRule"/>
</dbReference>
<feature type="compositionally biased region" description="Acidic residues" evidence="4">
    <location>
        <begin position="373"/>
        <end position="392"/>
    </location>
</feature>
<dbReference type="SUPFAM" id="SSF46689">
    <property type="entry name" value="Homeodomain-like"/>
    <property type="match status" value="1"/>
</dbReference>
<proteinExistence type="predicted"/>
<evidence type="ECO:0000256" key="2">
    <source>
        <dbReference type="PROSITE-ProRule" id="PRU00108"/>
    </source>
</evidence>
<feature type="region of interest" description="Disordered" evidence="4">
    <location>
        <begin position="334"/>
        <end position="393"/>
    </location>
</feature>
<keyword evidence="2 3" id="KW-0539">Nucleus</keyword>
<keyword evidence="7" id="KW-1185">Reference proteome</keyword>
<dbReference type="Pfam" id="PF00046">
    <property type="entry name" value="Homeodomain"/>
    <property type="match status" value="1"/>
</dbReference>
<feature type="compositionally biased region" description="Polar residues" evidence="4">
    <location>
        <begin position="334"/>
        <end position="353"/>
    </location>
</feature>
<dbReference type="AlphaFoldDB" id="E3N4B8"/>
<name>E3N4B8_CAERE</name>
<dbReference type="CDD" id="cd00086">
    <property type="entry name" value="homeodomain"/>
    <property type="match status" value="1"/>
</dbReference>
<keyword evidence="2 3" id="KW-0238">DNA-binding</keyword>
<gene>
    <name evidence="6" type="ORF">CRE_23656</name>
</gene>
<dbReference type="Proteomes" id="UP000008281">
    <property type="component" value="Unassembled WGS sequence"/>
</dbReference>
<organism evidence="7">
    <name type="scientific">Caenorhabditis remanei</name>
    <name type="common">Caenorhabditis vulgaris</name>
    <dbReference type="NCBI Taxonomy" id="31234"/>
    <lineage>
        <taxon>Eukaryota</taxon>
        <taxon>Metazoa</taxon>
        <taxon>Ecdysozoa</taxon>
        <taxon>Nematoda</taxon>
        <taxon>Chromadorea</taxon>
        <taxon>Rhabditida</taxon>
        <taxon>Rhabditina</taxon>
        <taxon>Rhabditomorpha</taxon>
        <taxon>Rhabditoidea</taxon>
        <taxon>Rhabditidae</taxon>
        <taxon>Peloderinae</taxon>
        <taxon>Caenorhabditis</taxon>
    </lineage>
</organism>
<reference evidence="6" key="1">
    <citation type="submission" date="2007-07" db="EMBL/GenBank/DDBJ databases">
        <title>PCAP assembly of the Caenorhabditis remanei genome.</title>
        <authorList>
            <consortium name="The Caenorhabditis remanei Sequencing Consortium"/>
            <person name="Wilson R.K."/>
        </authorList>
    </citation>
    <scope>NUCLEOTIDE SEQUENCE [LARGE SCALE GENOMIC DNA]</scope>
    <source>
        <strain evidence="6">PB4641</strain>
    </source>
</reference>
<dbReference type="HOGENOM" id="CLU_542104_0_0_1"/>
<accession>E3N4B8</accession>
<protein>
    <recommendedName>
        <fullName evidence="5">Homeobox domain-containing protein</fullName>
    </recommendedName>
</protein>
<sequence length="503" mass="54972">MSANATQVVVKPEVQSPKPDAQSAAVRSESEQHSTAPSNTGSSPVNNIVVGVEPELEEILSSFVKPHSIRSNGSDGGVYPSGRIRRIPYDSTIKELFIKIYGKEPRPSSQLKTRLADVTGLTTTKVGQWFNNKRSQMRVSNTQLSFSPQPSVPSSEEPENAQDGGVSSGNLDSAAQNTGPASSISQAVSSSYAPPTWAPPAGYLSSHGAHFNHFGVQGNRQQQHPSFPGFTPPLYQVPTAPFPGFAGNFPGRHFNNPAPLHFPTNFSSHDAPLPLNMSSSFYFFPGGPSVPLKLRQQYLPNLHAALPNLAPAPTNLLSPTLSSVGQPNVIEENSSTINSSDQVAQTTHAPQNGSKRRLKVKKEIKSDIQVIDLSDDDDDEGENEDNDEDSEEWAAAREELKNEPNRDVCLPKNGSLRFETWKQGEVAEIAEKLKLGPGVVKRMKNRLKIEQHAENLKNESQALYRELNLKKNFQIGNVISINDFLAFCQNFKKVVELGKNCNF</sequence>
<dbReference type="InterPro" id="IPR001356">
    <property type="entry name" value="HD"/>
</dbReference>
<dbReference type="InterPro" id="IPR009057">
    <property type="entry name" value="Homeodomain-like_sf"/>
</dbReference>
<evidence type="ECO:0000256" key="3">
    <source>
        <dbReference type="RuleBase" id="RU000682"/>
    </source>
</evidence>
<feature type="region of interest" description="Disordered" evidence="4">
    <location>
        <begin position="139"/>
        <end position="191"/>
    </location>
</feature>
<dbReference type="OrthoDB" id="6159439at2759"/>
<evidence type="ECO:0000256" key="4">
    <source>
        <dbReference type="SAM" id="MobiDB-lite"/>
    </source>
</evidence>
<comment type="subcellular location">
    <subcellularLocation>
        <location evidence="1 2 3">Nucleus</location>
    </subcellularLocation>
</comment>